<feature type="transmembrane region" description="Helical" evidence="1">
    <location>
        <begin position="55"/>
        <end position="77"/>
    </location>
</feature>
<reference evidence="2 3" key="1">
    <citation type="submission" date="2019-07" db="EMBL/GenBank/DDBJ databases">
        <authorList>
            <person name="Duangmal K."/>
            <person name="Teo W.F.A."/>
        </authorList>
    </citation>
    <scope>NUCLEOTIDE SEQUENCE [LARGE SCALE GENOMIC DNA]</scope>
    <source>
        <strain evidence="2 3">TBRC 6029</strain>
    </source>
</reference>
<protein>
    <submittedName>
        <fullName evidence="2">DUF998 domain-containing protein</fullName>
    </submittedName>
</protein>
<accession>A0A558DDK4</accession>
<dbReference type="Proteomes" id="UP000320011">
    <property type="component" value="Unassembled WGS sequence"/>
</dbReference>
<gene>
    <name evidence="2" type="ORF">FNH05_05915</name>
</gene>
<feature type="transmembrane region" description="Helical" evidence="1">
    <location>
        <begin position="12"/>
        <end position="35"/>
    </location>
</feature>
<sequence>MGITSEQGDRTRLWLIAAAVAIAWSGFTMTVLHLISGHNPVTDTLSSYAFTDRGTGMLAASMLALAAGSVALLAALSTTSVPVRGTPRILFGTWSAGLTLAAFFPASYDSHPDPVSGEIHLYSCLVAFLSLPALALCLLERFARFHEVPGRRLLARLSYAAVACLLVFGLCILCPWLLPVGVVQRATLAVDVALLCSIIAVLWKAISAPAVSER</sequence>
<dbReference type="RefSeq" id="WP_144586250.1">
    <property type="nucleotide sequence ID" value="NZ_VJWX01000033.1"/>
</dbReference>
<evidence type="ECO:0000313" key="2">
    <source>
        <dbReference type="EMBL" id="TVT59105.1"/>
    </source>
</evidence>
<name>A0A558DDK4_9PSEU</name>
<reference evidence="2 3" key="2">
    <citation type="submission" date="2019-08" db="EMBL/GenBank/DDBJ databases">
        <title>Amycolatopsis acidicola sp. nov., isolated from peat swamp forest soil.</title>
        <authorList>
            <person name="Srisuk N."/>
        </authorList>
    </citation>
    <scope>NUCLEOTIDE SEQUENCE [LARGE SCALE GENOMIC DNA]</scope>
    <source>
        <strain evidence="2 3">TBRC 6029</strain>
    </source>
</reference>
<dbReference type="Pfam" id="PF06197">
    <property type="entry name" value="DUF998"/>
    <property type="match status" value="1"/>
</dbReference>
<feature type="transmembrane region" description="Helical" evidence="1">
    <location>
        <begin position="89"/>
        <end position="107"/>
    </location>
</feature>
<keyword evidence="1" id="KW-0472">Membrane</keyword>
<dbReference type="InterPro" id="IPR009339">
    <property type="entry name" value="DUF998"/>
</dbReference>
<evidence type="ECO:0000313" key="3">
    <source>
        <dbReference type="Proteomes" id="UP000320011"/>
    </source>
</evidence>
<keyword evidence="3" id="KW-1185">Reference proteome</keyword>
<keyword evidence="1" id="KW-1133">Transmembrane helix</keyword>
<proteinExistence type="predicted"/>
<feature type="transmembrane region" description="Helical" evidence="1">
    <location>
        <begin position="184"/>
        <end position="206"/>
    </location>
</feature>
<keyword evidence="1" id="KW-0812">Transmembrane</keyword>
<dbReference type="OrthoDB" id="3614409at2"/>
<evidence type="ECO:0000256" key="1">
    <source>
        <dbReference type="SAM" id="Phobius"/>
    </source>
</evidence>
<dbReference type="AlphaFoldDB" id="A0A558DDK4"/>
<feature type="transmembrane region" description="Helical" evidence="1">
    <location>
        <begin position="119"/>
        <end position="139"/>
    </location>
</feature>
<feature type="transmembrane region" description="Helical" evidence="1">
    <location>
        <begin position="159"/>
        <end position="178"/>
    </location>
</feature>
<comment type="caution">
    <text evidence="2">The sequence shown here is derived from an EMBL/GenBank/DDBJ whole genome shotgun (WGS) entry which is preliminary data.</text>
</comment>
<dbReference type="EMBL" id="VJWX01000033">
    <property type="protein sequence ID" value="TVT59105.1"/>
    <property type="molecule type" value="Genomic_DNA"/>
</dbReference>
<organism evidence="2 3">
    <name type="scientific">Amycolatopsis rhizosphaerae</name>
    <dbReference type="NCBI Taxonomy" id="2053003"/>
    <lineage>
        <taxon>Bacteria</taxon>
        <taxon>Bacillati</taxon>
        <taxon>Actinomycetota</taxon>
        <taxon>Actinomycetes</taxon>
        <taxon>Pseudonocardiales</taxon>
        <taxon>Pseudonocardiaceae</taxon>
        <taxon>Amycolatopsis</taxon>
    </lineage>
</organism>